<dbReference type="InterPro" id="IPR051396">
    <property type="entry name" value="Bact_Antivir_Def_Nuclease"/>
</dbReference>
<dbReference type="Proteomes" id="UP000376505">
    <property type="component" value="Unassembled WGS sequence"/>
</dbReference>
<evidence type="ECO:0000313" key="31">
    <source>
        <dbReference type="Proteomes" id="UP000354255"/>
    </source>
</evidence>
<keyword evidence="13" id="KW-0378">Hydrolase</keyword>
<dbReference type="GO" id="GO:0004519">
    <property type="term" value="F:endonuclease activity"/>
    <property type="evidence" value="ECO:0007669"/>
    <property type="project" value="UniProtKB-KW"/>
</dbReference>
<name>A0A5L8A154_LISMN</name>
<dbReference type="EMBL" id="AACJYH010000012">
    <property type="protein sequence ID" value="EAK8898827.1"/>
    <property type="molecule type" value="Genomic_DNA"/>
</dbReference>
<dbReference type="Proteomes" id="UP000566721">
    <property type="component" value="Unassembled WGS sequence"/>
</dbReference>
<evidence type="ECO:0000313" key="4">
    <source>
        <dbReference type="EMBL" id="EAC9040962.1"/>
    </source>
</evidence>
<dbReference type="Proteomes" id="UP000481141">
    <property type="component" value="Unassembled WGS sequence"/>
</dbReference>
<dbReference type="EMBL" id="AAANYN010000045">
    <property type="protein sequence ID" value="EAD5775711.1"/>
    <property type="molecule type" value="Genomic_DNA"/>
</dbReference>
<reference evidence="24" key="4">
    <citation type="submission" date="2020-01" db="EMBL/GenBank/DDBJ databases">
        <authorList>
            <consortium name="NCBI Pathogen Detection Project"/>
        </authorList>
    </citation>
    <scope>NUCLEOTIDE SEQUENCE</scope>
    <source>
        <strain evidence="25">CFIAFB20170037</strain>
        <strain evidence="24">CFIAFB20170045</strain>
    </source>
</reference>
<reference evidence="27 31" key="2">
    <citation type="submission" date="2018-06" db="EMBL/GenBank/DDBJ databases">
        <authorList>
            <consortium name="PulseNet: The National Subtyping Network for Foodborne Disease Surveillance"/>
            <person name="Tarr C.L."/>
            <person name="Trees E."/>
            <person name="Katz L.S."/>
            <person name="Carleton-Romer H.A."/>
            <person name="Stroika S."/>
            <person name="Kucerova Z."/>
            <person name="Roache K.F."/>
            <person name="Sabol A.L."/>
            <person name="Besser J."/>
            <person name="Gerner-Smidt P."/>
        </authorList>
    </citation>
    <scope>NUCLEOTIDE SEQUENCE [LARGE SCALE GENOMIC DNA]</scope>
    <source>
        <strain evidence="3 27">2015L-6227</strain>
        <strain evidence="4 31">PNUSAL000910</strain>
        <strain evidence="13 30">PNUSAL004402</strain>
    </source>
</reference>
<dbReference type="EMBL" id="AABBYJ010000001">
    <property type="protein sequence ID" value="EAG4330017.1"/>
    <property type="molecule type" value="Genomic_DNA"/>
</dbReference>
<dbReference type="Proteomes" id="UP000337746">
    <property type="component" value="Unassembled WGS sequence"/>
</dbReference>
<organism evidence="23 38">
    <name type="scientific">Listeria monocytogenes</name>
    <dbReference type="NCBI Taxonomy" id="1639"/>
    <lineage>
        <taxon>Bacteria</taxon>
        <taxon>Bacillati</taxon>
        <taxon>Bacillota</taxon>
        <taxon>Bacilli</taxon>
        <taxon>Bacillales</taxon>
        <taxon>Listeriaceae</taxon>
        <taxon>Listeria</taxon>
    </lineage>
</organism>
<evidence type="ECO:0000313" key="32">
    <source>
        <dbReference type="Proteomes" id="UP000376505"/>
    </source>
</evidence>
<reference evidence="24 43" key="1">
    <citation type="journal article" date="2018" name="Genome Biol.">
        <title>SKESA: strategic k-mer extension for scrupulous assemblies.</title>
        <authorList>
            <person name="Souvorov A."/>
            <person name="Agarwala R."/>
            <person name="Lipman D.J."/>
        </authorList>
    </citation>
    <scope>NUCLEOTIDE SEQUENCE [LARGE SCALE GENOMIC DNA]</scope>
    <source>
        <strain evidence="25">CFIAFB20170037</strain>
        <strain evidence="24 43">CFIAFB20170045</strain>
    </source>
</reference>
<sequence length="527" mass="60973">MNHIKRMHIKGLKKFKDIDIEFNEKINILVGENESGKSTILEAINIVLNQQYRSIDKYILKDLMNINSMKDFHKNPQVNNLPSITIEIELELDNQANVDTIYFRGINDKDKGQFEKFGILFECEFDKEFEDELRSEIEDGVIPFEYYKLTWSTFQGSSYNIMKKPLRTISIDNSIADSNSSFNYFNKSLFDNKYSSSDKMKARNSFRNEVDLIFNALNLEGLGNNRQFGINSKKTILDNVLTVYEESISLENKGKGMENLIKTEIALNKSKNKLDVVLLEEPENHLCHSNLLKMLDEIKKNTNEAQLILTTHSNMIASRLDLRNILWIGSDEAISLNKIDQEDAIFFEKADQNGILNLLLSKKVILVEGPTEYMLLPIMYEKIIGKSMEEDFITIISCNGIAYKRYLAIAESAKKKVAVITDNDGKQNVIDSKEEYNKDKVLQRIFTDGNLSNWTWEICMYELNKNYFEEHVTVNKTSKYLFNKQDYGKVKGKMLNNKAEIAYSILNDIDDLKIPEYVKGAFTWINE</sequence>
<keyword evidence="13" id="KW-0540">Nuclease</keyword>
<dbReference type="Proteomes" id="UP000354255">
    <property type="component" value="Unassembled WGS sequence"/>
</dbReference>
<evidence type="ECO:0000313" key="23">
    <source>
        <dbReference type="EMBL" id="EDP8515589.1"/>
    </source>
</evidence>
<protein>
    <submittedName>
        <fullName evidence="23">AAA family ATPase</fullName>
    </submittedName>
    <submittedName>
        <fullName evidence="13">ATP-dependent endonuclease</fullName>
    </submittedName>
    <submittedName>
        <fullName evidence="3">DUF2813 domain-containing protein</fullName>
    </submittedName>
</protein>
<evidence type="ECO:0000313" key="5">
    <source>
        <dbReference type="EMBL" id="EAD3791298.1"/>
    </source>
</evidence>
<dbReference type="Proteomes" id="UP000478704">
    <property type="component" value="Unassembled WGS sequence"/>
</dbReference>
<evidence type="ECO:0000259" key="2">
    <source>
        <dbReference type="Pfam" id="PF20469"/>
    </source>
</evidence>
<dbReference type="EMBL" id="AANDSR010000001">
    <property type="protein sequence ID" value="EDN9835147.1"/>
    <property type="molecule type" value="Genomic_DNA"/>
</dbReference>
<dbReference type="PANTHER" id="PTHR43581:SF4">
    <property type="entry name" value="ATP_GTP PHOSPHATASE"/>
    <property type="match status" value="1"/>
</dbReference>
<reference evidence="14 34" key="3">
    <citation type="submission" date="2019-04" db="EMBL/GenBank/DDBJ databases">
        <authorList>
            <consortium name="GenomeTrakr network: Whole genome sequencing for foodborne pathogen traceback"/>
        </authorList>
    </citation>
    <scope>NUCLEOTIDE SEQUENCE [LARGE SCALE GENOMIC DNA]</scope>
    <source>
        <strain evidence="19">CDPHFDLB-FM19-02204-A</strain>
        <strain evidence="16">FLAG-50212</strain>
        <strain evidence="14 34">PHLUSALM00088</strain>
    </source>
</reference>
<evidence type="ECO:0000313" key="40">
    <source>
        <dbReference type="Proteomes" id="UP000525850"/>
    </source>
</evidence>
<dbReference type="EMBL" id="AAMGIV010000015">
    <property type="protein sequence ID" value="EDH0915570.1"/>
    <property type="molecule type" value="Genomic_DNA"/>
</dbReference>
<evidence type="ECO:0000313" key="29">
    <source>
        <dbReference type="Proteomes" id="UP000345329"/>
    </source>
</evidence>
<dbReference type="EMBL" id="DAAJFY010000001">
    <property type="protein sequence ID" value="HAC0273744.1"/>
    <property type="molecule type" value="Genomic_DNA"/>
</dbReference>
<reference evidence="23 38" key="5">
    <citation type="submission" date="2020-02" db="EMBL/GenBank/DDBJ databases">
        <authorList>
            <consortium name="GenomeTrakr: Next Generation Sequencing Network for Food Pathogen Tracability"/>
        </authorList>
    </citation>
    <scope>NUCLEOTIDE SEQUENCE [LARGE SCALE GENOMIC DNA]</scope>
    <source>
        <strain evidence="21 36">CFSAN102901</strain>
        <strain evidence="9">FDA00011243</strain>
        <strain evidence="7 28">FDA00013853</strain>
        <strain evidence="17 35">FDA00014336</strain>
        <strain evidence="18 33">FDA00014370</strain>
        <strain evidence="20">FDA00014739</strain>
        <strain evidence="23">FDA00015054</strain>
        <strain evidence="11 41">FDA1005580-S054-001</strain>
        <strain evidence="38">FDA1090798-S029-001</strain>
        <strain evidence="39">FDA956581-098-004</strain>
        <strain evidence="10 40">FDA960927-006-004</strain>
        <strain evidence="12 42">FLAG-38921</strain>
        <strain evidence="8 26">FLAG-54356</strain>
        <strain evidence="6 32">FSIS31901579</strain>
        <strain evidence="15">MOD1-LS1162</strain>
        <strain evidence="22 37">OSF101448</strain>
        <strain evidence="5 29">VA-WGS-00405</strain>
    </source>
</reference>
<evidence type="ECO:0000313" key="41">
    <source>
        <dbReference type="Proteomes" id="UP000540117"/>
    </source>
</evidence>
<dbReference type="InterPro" id="IPR027417">
    <property type="entry name" value="P-loop_NTPase"/>
</dbReference>
<evidence type="ECO:0000313" key="38">
    <source>
        <dbReference type="Proteomes" id="UP000478704"/>
    </source>
</evidence>
<evidence type="ECO:0000313" key="15">
    <source>
        <dbReference type="EMBL" id="EAK9656978.1"/>
    </source>
</evidence>
<evidence type="ECO:0000313" key="30">
    <source>
        <dbReference type="Proteomes" id="UP000350032"/>
    </source>
</evidence>
<dbReference type="EMBL" id="AAAMZD010000001">
    <property type="protein sequence ID" value="EAD3791298.1"/>
    <property type="molecule type" value="Genomic_DNA"/>
</dbReference>
<dbReference type="Proteomes" id="UP000344343">
    <property type="component" value="Unassembled WGS sequence"/>
</dbReference>
<dbReference type="Proteomes" id="UP000350032">
    <property type="component" value="Unassembled WGS sequence"/>
</dbReference>
<evidence type="ECO:0000313" key="33">
    <source>
        <dbReference type="Proteomes" id="UP000389283"/>
    </source>
</evidence>
<dbReference type="InterPro" id="IPR034139">
    <property type="entry name" value="TOPRIM_OLD"/>
</dbReference>
<evidence type="ECO:0000313" key="27">
    <source>
        <dbReference type="Proteomes" id="UP000339309"/>
    </source>
</evidence>
<dbReference type="Proteomes" id="UP000467347">
    <property type="component" value="Unassembled WGS sequence"/>
</dbReference>
<dbReference type="Proteomes" id="UP000389283">
    <property type="component" value="Unassembled WGS sequence"/>
</dbReference>
<feature type="domain" description="OLD protein-like TOPRIM" evidence="2">
    <location>
        <begin position="359"/>
        <end position="424"/>
    </location>
</feature>
<evidence type="ECO:0000313" key="22">
    <source>
        <dbReference type="EMBL" id="EDN9835147.1"/>
    </source>
</evidence>
<dbReference type="RefSeq" id="WP_023550422.1">
    <property type="nucleotide sequence ID" value="NC_021824.1"/>
</dbReference>
<dbReference type="EMBL" id="AACKJZ010000001">
    <property type="protein sequence ID" value="EAK9775281.1"/>
    <property type="molecule type" value="Genomic_DNA"/>
</dbReference>
<evidence type="ECO:0000313" key="14">
    <source>
        <dbReference type="EMBL" id="EAK9316057.1"/>
    </source>
</evidence>
<dbReference type="EMBL" id="AAAKQF010000009">
    <property type="protein sequence ID" value="EAC9040962.1"/>
    <property type="molecule type" value="Genomic_DNA"/>
</dbReference>
<evidence type="ECO:0000313" key="26">
    <source>
        <dbReference type="Proteomes" id="UP000337746"/>
    </source>
</evidence>
<dbReference type="EMBL" id="AAIAJJ010000005">
    <property type="protein sequence ID" value="ECC1557227.1"/>
    <property type="molecule type" value="Genomic_DNA"/>
</dbReference>
<evidence type="ECO:0000313" key="7">
    <source>
        <dbReference type="EMBL" id="EAD5785082.1"/>
    </source>
</evidence>
<dbReference type="EMBL" id="AABAYG010000001">
    <property type="protein sequence ID" value="EAG2243971.1"/>
    <property type="molecule type" value="Genomic_DNA"/>
</dbReference>
<dbReference type="SUPFAM" id="SSF52540">
    <property type="entry name" value="P-loop containing nucleoside triphosphate hydrolases"/>
    <property type="match status" value="1"/>
</dbReference>
<dbReference type="EMBL" id="AAHZFN010000033">
    <property type="protein sequence ID" value="ECB9475109.1"/>
    <property type="molecule type" value="Genomic_DNA"/>
</dbReference>
<accession>A0A5L8A154</accession>
<dbReference type="EMBL" id="AANPAU010000019">
    <property type="protein sequence ID" value="EDP8515589.1"/>
    <property type="molecule type" value="Genomic_DNA"/>
</dbReference>
<dbReference type="EMBL" id="AALOQI010000015">
    <property type="protein sequence ID" value="EDB7792150.1"/>
    <property type="molecule type" value="Genomic_DNA"/>
</dbReference>
<dbReference type="Gene3D" id="3.40.50.300">
    <property type="entry name" value="P-loop containing nucleotide triphosphate hydrolases"/>
    <property type="match status" value="1"/>
</dbReference>
<evidence type="ECO:0000313" key="8">
    <source>
        <dbReference type="EMBL" id="EAG2088168.1"/>
    </source>
</evidence>
<dbReference type="Proteomes" id="UP000410967">
    <property type="component" value="Unassembled WGS sequence"/>
</dbReference>
<dbReference type="EMBL" id="AANCRK010000001">
    <property type="protein sequence ID" value="EDN7714152.1"/>
    <property type="molecule type" value="Genomic_DNA"/>
</dbReference>
<dbReference type="Proteomes" id="UP000339309">
    <property type="component" value="Unassembled WGS sequence"/>
</dbReference>
<feature type="domain" description="Endonuclease GajA/Old nuclease/RecF-like AAA" evidence="1">
    <location>
        <begin position="4"/>
        <end position="134"/>
    </location>
</feature>
<evidence type="ECO:0000313" key="17">
    <source>
        <dbReference type="EMBL" id="ECB9475109.1"/>
    </source>
</evidence>
<evidence type="ECO:0000313" key="19">
    <source>
        <dbReference type="EMBL" id="EDB7792150.1"/>
    </source>
</evidence>
<evidence type="ECO:0000313" key="10">
    <source>
        <dbReference type="EMBL" id="EAG2513709.1"/>
    </source>
</evidence>
<dbReference type="Pfam" id="PF20469">
    <property type="entry name" value="OLD-like_TOPRIM"/>
    <property type="match status" value="1"/>
</dbReference>
<evidence type="ECO:0000313" key="35">
    <source>
        <dbReference type="Proteomes" id="UP000423131"/>
    </source>
</evidence>
<evidence type="ECO:0000313" key="36">
    <source>
        <dbReference type="Proteomes" id="UP000455569"/>
    </source>
</evidence>
<dbReference type="EMBL" id="DAAJCS010000005">
    <property type="protein sequence ID" value="HAC0012942.1"/>
    <property type="molecule type" value="Genomic_DNA"/>
</dbReference>
<dbReference type="EMBL" id="AABBAW010000001">
    <property type="protein sequence ID" value="EAG2513709.1"/>
    <property type="molecule type" value="Genomic_DNA"/>
</dbReference>
<dbReference type="EMBL" id="AAANYR010000001">
    <property type="protein sequence ID" value="EAD5785082.1"/>
    <property type="molecule type" value="Genomic_DNA"/>
</dbReference>
<dbReference type="InterPro" id="IPR041685">
    <property type="entry name" value="AAA_GajA/Old/RecF-like"/>
</dbReference>
<evidence type="ECO:0000313" key="13">
    <source>
        <dbReference type="EMBL" id="EAK8898827.1"/>
    </source>
</evidence>
<evidence type="ECO:0000313" key="3">
    <source>
        <dbReference type="EMBL" id="EAC4550887.1"/>
    </source>
</evidence>
<evidence type="ECO:0000313" key="37">
    <source>
        <dbReference type="Proteomes" id="UP000467347"/>
    </source>
</evidence>
<gene>
    <name evidence="3" type="ORF">ABZ57_00150</name>
    <name evidence="10" type="ORF">B1N52_00925</name>
    <name evidence="9" type="ORF">B1S26_00990</name>
    <name evidence="8" type="ORF">BCZ21_12925</name>
    <name evidence="15" type="ORF">BW786_00700</name>
    <name evidence="11" type="ORF">CAV64_01955</name>
    <name evidence="13" type="ORF">D7104_14075</name>
    <name evidence="12" type="ORF">DCT16_03160</name>
    <name evidence="7" type="ORF">EX365_00735</name>
    <name evidence="6" type="ORF">EXZ73_15665</name>
    <name evidence="19" type="ORF">F9653_15545</name>
    <name evidence="14" type="ORF">FA835_02940</name>
    <name evidence="16" type="ORF">FDQ00_00005</name>
    <name evidence="17" type="ORF">FLR03_15675</name>
    <name evidence="18" type="ORF">FNX40_10490</name>
    <name evidence="23" type="ORF">G3O21_003053</name>
    <name evidence="20" type="ORF">GCV82_10470</name>
    <name evidence="22" type="ORF">GJW51_00530</name>
    <name evidence="21" type="ORF">GQG13_03330</name>
    <name evidence="24" type="ORF">GYX23_08040</name>
    <name evidence="25" type="ORF">GYY14_00010</name>
    <name evidence="4" type="ORF">KV70_12140</name>
    <name evidence="5" type="ORF">UI29_00755</name>
</gene>
<dbReference type="EMBL" id="AACKIA010000001">
    <property type="protein sequence ID" value="EAK9656978.1"/>
    <property type="molecule type" value="Genomic_DNA"/>
</dbReference>
<evidence type="ECO:0000313" key="21">
    <source>
        <dbReference type="EMBL" id="EDN7714152.1"/>
    </source>
</evidence>
<dbReference type="Proteomes" id="UP000455569">
    <property type="component" value="Unassembled WGS sequence"/>
</dbReference>
<dbReference type="PANTHER" id="PTHR43581">
    <property type="entry name" value="ATP/GTP PHOSPHATASE"/>
    <property type="match status" value="1"/>
</dbReference>
<evidence type="ECO:0000313" key="11">
    <source>
        <dbReference type="EMBL" id="EAG4330017.1"/>
    </source>
</evidence>
<evidence type="ECO:0000313" key="28">
    <source>
        <dbReference type="Proteomes" id="UP000344343"/>
    </source>
</evidence>
<dbReference type="CDD" id="cd01026">
    <property type="entry name" value="TOPRIM_OLD"/>
    <property type="match status" value="1"/>
</dbReference>
<evidence type="ECO:0000313" key="34">
    <source>
        <dbReference type="Proteomes" id="UP000410967"/>
    </source>
</evidence>
<dbReference type="Pfam" id="PF13175">
    <property type="entry name" value="AAA_15"/>
    <property type="match status" value="2"/>
</dbReference>
<dbReference type="EMBL" id="AABCVX010000001">
    <property type="protein sequence ID" value="EAG6168384.1"/>
    <property type="molecule type" value="Genomic_DNA"/>
</dbReference>
<evidence type="ECO:0000313" key="6">
    <source>
        <dbReference type="EMBL" id="EAD5775711.1"/>
    </source>
</evidence>
<dbReference type="Proteomes" id="UP000842809">
    <property type="component" value="Unassembled WGS sequence"/>
</dbReference>
<evidence type="ECO:0000313" key="9">
    <source>
        <dbReference type="EMBL" id="EAG2243971.1"/>
    </source>
</evidence>
<feature type="domain" description="Endonuclease GajA/Old nuclease/RecF-like AAA" evidence="1">
    <location>
        <begin position="179"/>
        <end position="317"/>
    </location>
</feature>
<dbReference type="Proteomes" id="UP000525850">
    <property type="component" value="Unassembled WGS sequence"/>
</dbReference>
<evidence type="ECO:0000313" key="43">
    <source>
        <dbReference type="Proteomes" id="UP000841146"/>
    </source>
</evidence>
<dbReference type="AlphaFoldDB" id="A0A5L8A154"/>
<dbReference type="Proteomes" id="UP000345329">
    <property type="component" value="Unassembled WGS sequence"/>
</dbReference>
<evidence type="ECO:0000313" key="16">
    <source>
        <dbReference type="EMBL" id="EAK9775281.1"/>
    </source>
</evidence>
<dbReference type="EMBL" id="AABAWE010000007">
    <property type="protein sequence ID" value="EAG2088168.1"/>
    <property type="molecule type" value="Genomic_DNA"/>
</dbReference>
<evidence type="ECO:0000313" key="25">
    <source>
        <dbReference type="EMBL" id="HAC0273744.1"/>
    </source>
</evidence>
<dbReference type="Proteomes" id="UP000841146">
    <property type="component" value="Unassembled WGS sequence"/>
</dbReference>
<comment type="caution">
    <text evidence="23">The sequence shown here is derived from an EMBL/GenBank/DDBJ whole genome shotgun (WGS) entry which is preliminary data.</text>
</comment>
<evidence type="ECO:0000313" key="24">
    <source>
        <dbReference type="EMBL" id="HAC0012942.1"/>
    </source>
</evidence>
<evidence type="ECO:0000313" key="12">
    <source>
        <dbReference type="EMBL" id="EAG6168384.1"/>
    </source>
</evidence>
<dbReference type="EMBL" id="AACKDQ010000004">
    <property type="protein sequence ID" value="EAK9316057.1"/>
    <property type="molecule type" value="Genomic_DNA"/>
</dbReference>
<evidence type="ECO:0000313" key="39">
    <source>
        <dbReference type="Proteomes" id="UP000481141"/>
    </source>
</evidence>
<evidence type="ECO:0000313" key="20">
    <source>
        <dbReference type="EMBL" id="EDH0915570.1"/>
    </source>
</evidence>
<dbReference type="Proteomes" id="UP000540117">
    <property type="component" value="Unassembled WGS sequence"/>
</dbReference>
<dbReference type="Proteomes" id="UP000423131">
    <property type="component" value="Unassembled WGS sequence"/>
</dbReference>
<evidence type="ECO:0000259" key="1">
    <source>
        <dbReference type="Pfam" id="PF13175"/>
    </source>
</evidence>
<proteinExistence type="predicted"/>
<keyword evidence="13" id="KW-0255">Endonuclease</keyword>
<evidence type="ECO:0000313" key="42">
    <source>
        <dbReference type="Proteomes" id="UP000566721"/>
    </source>
</evidence>
<dbReference type="EMBL" id="AAAIKW010000001">
    <property type="protein sequence ID" value="EAC4550887.1"/>
    <property type="molecule type" value="Genomic_DNA"/>
</dbReference>
<evidence type="ECO:0000313" key="18">
    <source>
        <dbReference type="EMBL" id="ECC1557227.1"/>
    </source>
</evidence>